<feature type="transmembrane region" description="Helical" evidence="2">
    <location>
        <begin position="56"/>
        <end position="75"/>
    </location>
</feature>
<dbReference type="OrthoDB" id="425097at2759"/>
<evidence type="ECO:0000313" key="4">
    <source>
        <dbReference type="Proteomes" id="UP000291116"/>
    </source>
</evidence>
<gene>
    <name evidence="3" type="ORF">PSNMU_V1.4_AUG-EV-PASAV3_0036620</name>
</gene>
<sequence>MADGRGSSGYKYGSVDNNDEEAGVDEKDKSFDESNLYFYKEEDLTRQEKISKFVKLFVPIILAVSMVGGLAYILFHDFGDLYPGPGEKSHSAGRVSQPTTVTSDDYTPNIANMSSSSNSSHGSSIPVISQTKTSSGNSCEANPGCAALGLTGNCCPTSEGIKLGCCH</sequence>
<feature type="compositionally biased region" description="Low complexity" evidence="1">
    <location>
        <begin position="109"/>
        <end position="129"/>
    </location>
</feature>
<keyword evidence="2" id="KW-1133">Transmembrane helix</keyword>
<evidence type="ECO:0000313" key="3">
    <source>
        <dbReference type="EMBL" id="VEU36886.1"/>
    </source>
</evidence>
<organism evidence="3 4">
    <name type="scientific">Pseudo-nitzschia multistriata</name>
    <dbReference type="NCBI Taxonomy" id="183589"/>
    <lineage>
        <taxon>Eukaryota</taxon>
        <taxon>Sar</taxon>
        <taxon>Stramenopiles</taxon>
        <taxon>Ochrophyta</taxon>
        <taxon>Bacillariophyta</taxon>
        <taxon>Bacillariophyceae</taxon>
        <taxon>Bacillariophycidae</taxon>
        <taxon>Bacillariales</taxon>
        <taxon>Bacillariaceae</taxon>
        <taxon>Pseudo-nitzschia</taxon>
    </lineage>
</organism>
<evidence type="ECO:0000256" key="2">
    <source>
        <dbReference type="SAM" id="Phobius"/>
    </source>
</evidence>
<accession>A0A448Z482</accession>
<dbReference type="EMBL" id="CAACVS010000107">
    <property type="protein sequence ID" value="VEU36886.1"/>
    <property type="molecule type" value="Genomic_DNA"/>
</dbReference>
<feature type="compositionally biased region" description="Polar residues" evidence="1">
    <location>
        <begin position="94"/>
        <end position="106"/>
    </location>
</feature>
<keyword evidence="4" id="KW-1185">Reference proteome</keyword>
<dbReference type="AlphaFoldDB" id="A0A448Z482"/>
<dbReference type="Proteomes" id="UP000291116">
    <property type="component" value="Unassembled WGS sequence"/>
</dbReference>
<evidence type="ECO:0000256" key="1">
    <source>
        <dbReference type="SAM" id="MobiDB-lite"/>
    </source>
</evidence>
<keyword evidence="2" id="KW-0812">Transmembrane</keyword>
<name>A0A448Z482_9STRA</name>
<keyword evidence="2" id="KW-0472">Membrane</keyword>
<feature type="region of interest" description="Disordered" evidence="1">
    <location>
        <begin position="1"/>
        <end position="28"/>
    </location>
</feature>
<reference evidence="3 4" key="1">
    <citation type="submission" date="2019-01" db="EMBL/GenBank/DDBJ databases">
        <authorList>
            <person name="Ferrante I. M."/>
        </authorList>
    </citation>
    <scope>NUCLEOTIDE SEQUENCE [LARGE SCALE GENOMIC DNA]</scope>
    <source>
        <strain evidence="3 4">B856</strain>
    </source>
</reference>
<proteinExistence type="predicted"/>
<protein>
    <submittedName>
        <fullName evidence="3">Uncharacterized protein</fullName>
    </submittedName>
</protein>
<feature type="region of interest" description="Disordered" evidence="1">
    <location>
        <begin position="86"/>
        <end position="129"/>
    </location>
</feature>